<sequence length="102" mass="11190">MHLNPDSDDYPTPFREWITEQAHKAGMDDPAGFASHWAPHNRFDGLSDGDADSLACLLGVGFEEVRAAHKADITVWIRDREVAEHPDLVVLDAVLDGIARGA</sequence>
<protein>
    <submittedName>
        <fullName evidence="1">Sle1_071 protein</fullName>
    </submittedName>
</protein>
<proteinExistence type="predicted"/>
<geneLocation type="plasmid" evidence="1 2">
    <name>pSLE1</name>
</geneLocation>
<evidence type="ECO:0000313" key="1">
    <source>
        <dbReference type="EMBL" id="CQR59238.1"/>
    </source>
</evidence>
<accession>A0A0F7VME2</accession>
<dbReference type="EMBL" id="LN831788">
    <property type="protein sequence ID" value="CQR59238.1"/>
    <property type="molecule type" value="Genomic_DNA"/>
</dbReference>
<dbReference type="PATRIC" id="fig|1437453.6.peg.7196"/>
<gene>
    <name evidence="1" type="ORF">sle1_071</name>
</gene>
<keyword evidence="1" id="KW-0614">Plasmid</keyword>
<dbReference type="AlphaFoldDB" id="A0A0F7VME2"/>
<dbReference type="RefSeq" id="WP_047121271.1">
    <property type="nucleotide sequence ID" value="NZ_LN831788.1"/>
</dbReference>
<name>A0A0F7VME2_STRLW</name>
<dbReference type="Proteomes" id="UP000035016">
    <property type="component" value="Plasmid pSLE1"/>
</dbReference>
<evidence type="ECO:0000313" key="2">
    <source>
        <dbReference type="Proteomes" id="UP000035016"/>
    </source>
</evidence>
<dbReference type="KEGG" id="sle:sle1_071"/>
<organism evidence="1 2">
    <name type="scientific">Streptomyces leeuwenhoekii</name>
    <dbReference type="NCBI Taxonomy" id="1437453"/>
    <lineage>
        <taxon>Bacteria</taxon>
        <taxon>Bacillati</taxon>
        <taxon>Actinomycetota</taxon>
        <taxon>Actinomycetes</taxon>
        <taxon>Kitasatosporales</taxon>
        <taxon>Streptomycetaceae</taxon>
        <taxon>Streptomyces</taxon>
    </lineage>
</organism>
<reference evidence="2" key="1">
    <citation type="submission" date="2015-02" db="EMBL/GenBank/DDBJ databases">
        <authorList>
            <person name="Gomez-Escribano P.J."/>
        </authorList>
    </citation>
    <scope>NUCLEOTIDE SEQUENCE [LARGE SCALE GENOMIC DNA]</scope>
    <source>
        <strain evidence="2">C34 (DSM 42122 / NRRL B-24963)</strain>
        <plasmid evidence="2">pSLE1</plasmid>
    </source>
</reference>